<feature type="domain" description="Methylamine utilisation protein MauE" evidence="6">
    <location>
        <begin position="8"/>
        <end position="131"/>
    </location>
</feature>
<feature type="transmembrane region" description="Helical" evidence="5">
    <location>
        <begin position="47"/>
        <end position="68"/>
    </location>
</feature>
<feature type="transmembrane region" description="Helical" evidence="5">
    <location>
        <begin position="116"/>
        <end position="137"/>
    </location>
</feature>
<evidence type="ECO:0000256" key="2">
    <source>
        <dbReference type="ARBA" id="ARBA00022692"/>
    </source>
</evidence>
<proteinExistence type="predicted"/>
<name>A0A927MG40_9ACTN</name>
<evidence type="ECO:0000313" key="8">
    <source>
        <dbReference type="Proteomes" id="UP000649753"/>
    </source>
</evidence>
<evidence type="ECO:0000256" key="4">
    <source>
        <dbReference type="ARBA" id="ARBA00023136"/>
    </source>
</evidence>
<accession>A0A927MG40</accession>
<keyword evidence="2 5" id="KW-0812">Transmembrane</keyword>
<organism evidence="7 8">
    <name type="scientific">Plantactinospora soyae</name>
    <dbReference type="NCBI Taxonomy" id="1544732"/>
    <lineage>
        <taxon>Bacteria</taxon>
        <taxon>Bacillati</taxon>
        <taxon>Actinomycetota</taxon>
        <taxon>Actinomycetes</taxon>
        <taxon>Micromonosporales</taxon>
        <taxon>Micromonosporaceae</taxon>
        <taxon>Plantactinospora</taxon>
    </lineage>
</organism>
<reference evidence="7" key="1">
    <citation type="submission" date="2020-10" db="EMBL/GenBank/DDBJ databases">
        <title>Sequencing the genomes of 1000 actinobacteria strains.</title>
        <authorList>
            <person name="Klenk H.-P."/>
        </authorList>
    </citation>
    <scope>NUCLEOTIDE SEQUENCE</scope>
    <source>
        <strain evidence="7">DSM 46832</strain>
    </source>
</reference>
<keyword evidence="8" id="KW-1185">Reference proteome</keyword>
<sequence length="193" mass="19599">MIEFVVVLAAGARFAVGFTLLASGAAKARDPVGFIRGVRDYRLVPDRLGPVVAVGVLCAELVVGMALLAGMMLAWAAAGAVALGLVFTAAIAVNLRRRRPLPCYCFGPGESISARSLVRAAALVIAAAAVLSAGWTGADLTAPTLPATLLQATVGLGLLAIMSWLLVLPELRSLRAAPGPLATAAASSSESPR</sequence>
<feature type="transmembrane region" description="Helical" evidence="5">
    <location>
        <begin position="74"/>
        <end position="95"/>
    </location>
</feature>
<dbReference type="InterPro" id="IPR009908">
    <property type="entry name" value="Methylamine_util_MauE"/>
</dbReference>
<comment type="caution">
    <text evidence="7">The sequence shown here is derived from an EMBL/GenBank/DDBJ whole genome shotgun (WGS) entry which is preliminary data.</text>
</comment>
<feature type="transmembrane region" description="Helical" evidence="5">
    <location>
        <begin position="6"/>
        <end position="26"/>
    </location>
</feature>
<evidence type="ECO:0000256" key="3">
    <source>
        <dbReference type="ARBA" id="ARBA00022989"/>
    </source>
</evidence>
<dbReference type="Pfam" id="PF07291">
    <property type="entry name" value="MauE"/>
    <property type="match status" value="1"/>
</dbReference>
<feature type="transmembrane region" description="Helical" evidence="5">
    <location>
        <begin position="149"/>
        <end position="168"/>
    </location>
</feature>
<dbReference type="AlphaFoldDB" id="A0A927MG40"/>
<keyword evidence="4 5" id="KW-0472">Membrane</keyword>
<dbReference type="RefSeq" id="WP_192770216.1">
    <property type="nucleotide sequence ID" value="NZ_JADBEB010000001.1"/>
</dbReference>
<evidence type="ECO:0000313" key="7">
    <source>
        <dbReference type="EMBL" id="MBE1491063.1"/>
    </source>
</evidence>
<dbReference type="GO" id="GO:0016020">
    <property type="term" value="C:membrane"/>
    <property type="evidence" value="ECO:0007669"/>
    <property type="project" value="UniProtKB-SubCell"/>
</dbReference>
<evidence type="ECO:0000256" key="1">
    <source>
        <dbReference type="ARBA" id="ARBA00004141"/>
    </source>
</evidence>
<comment type="subcellular location">
    <subcellularLocation>
        <location evidence="1">Membrane</location>
        <topology evidence="1">Multi-pass membrane protein</topology>
    </subcellularLocation>
</comment>
<keyword evidence="3 5" id="KW-1133">Transmembrane helix</keyword>
<dbReference type="Proteomes" id="UP000649753">
    <property type="component" value="Unassembled WGS sequence"/>
</dbReference>
<protein>
    <recommendedName>
        <fullName evidence="6">Methylamine utilisation protein MauE domain-containing protein</fullName>
    </recommendedName>
</protein>
<dbReference type="GO" id="GO:0030416">
    <property type="term" value="P:methylamine metabolic process"/>
    <property type="evidence" value="ECO:0007669"/>
    <property type="project" value="InterPro"/>
</dbReference>
<evidence type="ECO:0000259" key="6">
    <source>
        <dbReference type="Pfam" id="PF07291"/>
    </source>
</evidence>
<dbReference type="EMBL" id="JADBEB010000001">
    <property type="protein sequence ID" value="MBE1491063.1"/>
    <property type="molecule type" value="Genomic_DNA"/>
</dbReference>
<evidence type="ECO:0000256" key="5">
    <source>
        <dbReference type="SAM" id="Phobius"/>
    </source>
</evidence>
<gene>
    <name evidence="7" type="ORF">H4W31_006701</name>
</gene>